<protein>
    <recommendedName>
        <fullName evidence="1">Spore germination GerAC-like C-terminal domain-containing protein</fullName>
    </recommendedName>
</protein>
<organism evidence="2 3">
    <name type="scientific">Metabacillus malikii</name>
    <dbReference type="NCBI Taxonomy" id="1504265"/>
    <lineage>
        <taxon>Bacteria</taxon>
        <taxon>Bacillati</taxon>
        <taxon>Bacillota</taxon>
        <taxon>Bacilli</taxon>
        <taxon>Bacillales</taxon>
        <taxon>Bacillaceae</taxon>
        <taxon>Metabacillus</taxon>
    </lineage>
</organism>
<gene>
    <name evidence="2" type="ORF">J2S19_001704</name>
</gene>
<dbReference type="EMBL" id="JAUSUD010000006">
    <property type="protein sequence ID" value="MDQ0230448.1"/>
    <property type="molecule type" value="Genomic_DNA"/>
</dbReference>
<sequence>MRDNNLDPFGFGLRYRARSFDNDHEYKKWSNMYQDVEFTVNVKTTIRSTGVIE</sequence>
<name>A0ABT9ZFW1_9BACI</name>
<accession>A0ABT9ZFW1</accession>
<feature type="domain" description="Spore germination GerAC-like C-terminal" evidence="1">
    <location>
        <begin position="2"/>
        <end position="50"/>
    </location>
</feature>
<proteinExistence type="predicted"/>
<keyword evidence="3" id="KW-1185">Reference proteome</keyword>
<evidence type="ECO:0000259" key="1">
    <source>
        <dbReference type="Pfam" id="PF05504"/>
    </source>
</evidence>
<dbReference type="InterPro" id="IPR046953">
    <property type="entry name" value="Spore_GerAC-like_C"/>
</dbReference>
<dbReference type="InterPro" id="IPR038501">
    <property type="entry name" value="Spore_GerAC_C_sf"/>
</dbReference>
<evidence type="ECO:0000313" key="2">
    <source>
        <dbReference type="EMBL" id="MDQ0230448.1"/>
    </source>
</evidence>
<dbReference type="Proteomes" id="UP001234495">
    <property type="component" value="Unassembled WGS sequence"/>
</dbReference>
<comment type="caution">
    <text evidence="2">The sequence shown here is derived from an EMBL/GenBank/DDBJ whole genome shotgun (WGS) entry which is preliminary data.</text>
</comment>
<reference evidence="2 3" key="1">
    <citation type="submission" date="2023-07" db="EMBL/GenBank/DDBJ databases">
        <title>Genomic Encyclopedia of Type Strains, Phase IV (KMG-IV): sequencing the most valuable type-strain genomes for metagenomic binning, comparative biology and taxonomic classification.</title>
        <authorList>
            <person name="Goeker M."/>
        </authorList>
    </citation>
    <scope>NUCLEOTIDE SEQUENCE [LARGE SCALE GENOMIC DNA]</scope>
    <source>
        <strain evidence="2 3">DSM 29005</strain>
    </source>
</reference>
<evidence type="ECO:0000313" key="3">
    <source>
        <dbReference type="Proteomes" id="UP001234495"/>
    </source>
</evidence>
<dbReference type="Gene3D" id="3.30.300.210">
    <property type="entry name" value="Nutrient germinant receptor protein C, domain 3"/>
    <property type="match status" value="1"/>
</dbReference>
<dbReference type="Pfam" id="PF05504">
    <property type="entry name" value="Spore_GerAC"/>
    <property type="match status" value="1"/>
</dbReference>